<evidence type="ECO:0000313" key="3">
    <source>
        <dbReference type="Proteomes" id="UP000887577"/>
    </source>
</evidence>
<protein>
    <recommendedName>
        <fullName evidence="1">RNA-directed DNA polymerase</fullName>
        <ecNumber evidence="1">2.7.7.49</ecNumber>
    </recommendedName>
</protein>
<keyword evidence="3" id="KW-1185">Reference proteome</keyword>
<dbReference type="PROSITE" id="PS50994">
    <property type="entry name" value="INTEGRASE"/>
    <property type="match status" value="1"/>
</dbReference>
<dbReference type="PANTHER" id="PTHR37984">
    <property type="entry name" value="PROTEIN CBG26694"/>
    <property type="match status" value="1"/>
</dbReference>
<dbReference type="Gene3D" id="1.10.340.70">
    <property type="match status" value="1"/>
</dbReference>
<dbReference type="GO" id="GO:0003676">
    <property type="term" value="F:nucleic acid binding"/>
    <property type="evidence" value="ECO:0007669"/>
    <property type="project" value="InterPro"/>
</dbReference>
<dbReference type="InterPro" id="IPR001584">
    <property type="entry name" value="Integrase_cat-core"/>
</dbReference>
<evidence type="ECO:0000313" key="4">
    <source>
        <dbReference type="WBParaSite" id="PSU_v2.g16275.t1"/>
    </source>
</evidence>
<dbReference type="InterPro" id="IPR012337">
    <property type="entry name" value="RNaseH-like_sf"/>
</dbReference>
<dbReference type="SUPFAM" id="SSF53098">
    <property type="entry name" value="Ribonuclease H-like"/>
    <property type="match status" value="1"/>
</dbReference>
<dbReference type="GO" id="GO:0015074">
    <property type="term" value="P:DNA integration"/>
    <property type="evidence" value="ECO:0007669"/>
    <property type="project" value="InterPro"/>
</dbReference>
<name>A0A914Y7U5_9BILA</name>
<dbReference type="Proteomes" id="UP000887577">
    <property type="component" value="Unplaced"/>
</dbReference>
<dbReference type="FunFam" id="1.10.340.70:FF:000001">
    <property type="entry name" value="Retrovirus-related Pol polyprotein from transposon gypsy-like Protein"/>
    <property type="match status" value="1"/>
</dbReference>
<feature type="domain" description="Integrase catalytic" evidence="2">
    <location>
        <begin position="207"/>
        <end position="365"/>
    </location>
</feature>
<evidence type="ECO:0000256" key="1">
    <source>
        <dbReference type="ARBA" id="ARBA00012493"/>
    </source>
</evidence>
<dbReference type="InterPro" id="IPR050951">
    <property type="entry name" value="Retrovirus_Pol_polyprotein"/>
</dbReference>
<accession>A0A914Y7U5</accession>
<proteinExistence type="predicted"/>
<dbReference type="AlphaFoldDB" id="A0A914Y7U5"/>
<sequence length="844" mass="96333">MGAKILVRTDHQPLVGLLKKGNLSSQLVRWALELQEYQDLTIQFVKGKFNVVADALSRCHADDACGEHVEVMESVVLAVEDENAGTWLDMLKIDPLYKDICEKAQNDKIFKDGHFEYTVKDGFLFRTDRKGHTVKVVPCGKRKLLWEEKHAGIFGGHFGTKKVKTILKNQYYWVNMGNDVAEWTKACMQCFAHGSHRRDRPPLHPIKTDLPMQIVGMDIAEMPMSEKGFKYMLVIIDHFTKYASAYPLLSKSAEEVAKVFLENWCLREQRFPRQVISDMGREFDNKLMSRITSLTGVECIFSLGYNSQFNGLSERFIQTLKKILAKRVNEAFEWSEVLPFALFAYNTVPHEATGETPHFLLHGFDAFSPSEIDPSEIPTPYQTDLQDYKQQVLENLYAAQKVVREKLEKYRKDMAEEYDARKNTHLTSINCGDLVFVELPTERVKNALSKLAPRWEGPARVVEVGKTHVKVKFLIGESLKEIHLSQVVKWQGKECDAKPLKGETSRRTRARNIINCINFRAEIVLDPKLSENYVCTEETCLLTVGLILPNSVYAKKIAFSCRDLAEKVAIAMSTKLSEAEKERAIDGSTNCSESITLSSELKRTIWKAVLATCKHQAEAFKSSMGKSMEKFDVHDIDIAKEMVAQLNNVYFMVAKNMDTVVCGGENASRIKSAINANYWPMHAPEEAELRAKVVFGSKIKRIIYVPHEKMIYGNGIKFDSATRAILESLNYLDKCNNCEIIMLPIFRHLDFPEVSQQFINWFKEAALNDSRLIGNQELDEMKLIHWLQATPSNKDGTDYVSAAGILREHGTQKLVQYLNLLGYKFKHRELLEIRNDPEVPVQRK</sequence>
<reference evidence="4" key="1">
    <citation type="submission" date="2022-11" db="UniProtKB">
        <authorList>
            <consortium name="WormBaseParasite"/>
        </authorList>
    </citation>
    <scope>IDENTIFICATION</scope>
</reference>
<dbReference type="Pfam" id="PF00665">
    <property type="entry name" value="rve"/>
    <property type="match status" value="1"/>
</dbReference>
<dbReference type="PANTHER" id="PTHR37984:SF5">
    <property type="entry name" value="PROTEIN NYNRIN-LIKE"/>
    <property type="match status" value="1"/>
</dbReference>
<dbReference type="InterPro" id="IPR036397">
    <property type="entry name" value="RNaseH_sf"/>
</dbReference>
<dbReference type="InterPro" id="IPR041588">
    <property type="entry name" value="Integrase_H2C2"/>
</dbReference>
<dbReference type="WBParaSite" id="PSU_v2.g16275.t1">
    <property type="protein sequence ID" value="PSU_v2.g16275.t1"/>
    <property type="gene ID" value="PSU_v2.g16275"/>
</dbReference>
<organism evidence="3 4">
    <name type="scientific">Panagrolaimus superbus</name>
    <dbReference type="NCBI Taxonomy" id="310955"/>
    <lineage>
        <taxon>Eukaryota</taxon>
        <taxon>Metazoa</taxon>
        <taxon>Ecdysozoa</taxon>
        <taxon>Nematoda</taxon>
        <taxon>Chromadorea</taxon>
        <taxon>Rhabditida</taxon>
        <taxon>Tylenchina</taxon>
        <taxon>Panagrolaimomorpha</taxon>
        <taxon>Panagrolaimoidea</taxon>
        <taxon>Panagrolaimidae</taxon>
        <taxon>Panagrolaimus</taxon>
    </lineage>
</organism>
<dbReference type="Gene3D" id="3.30.420.10">
    <property type="entry name" value="Ribonuclease H-like superfamily/Ribonuclease H"/>
    <property type="match status" value="1"/>
</dbReference>
<evidence type="ECO:0000259" key="2">
    <source>
        <dbReference type="PROSITE" id="PS50994"/>
    </source>
</evidence>
<dbReference type="EC" id="2.7.7.49" evidence="1"/>
<dbReference type="GO" id="GO:0003964">
    <property type="term" value="F:RNA-directed DNA polymerase activity"/>
    <property type="evidence" value="ECO:0007669"/>
    <property type="project" value="UniProtKB-EC"/>
</dbReference>
<dbReference type="Pfam" id="PF17921">
    <property type="entry name" value="Integrase_H2C2"/>
    <property type="match status" value="1"/>
</dbReference>